<keyword evidence="1" id="KW-0808">Transferase</keyword>
<dbReference type="GO" id="GO:0000155">
    <property type="term" value="F:phosphorelay sensor kinase activity"/>
    <property type="evidence" value="ECO:0007669"/>
    <property type="project" value="InterPro"/>
</dbReference>
<evidence type="ECO:0000313" key="8">
    <source>
        <dbReference type="EMBL" id="QGW29662.1"/>
    </source>
</evidence>
<dbReference type="Gene3D" id="1.20.5.1930">
    <property type="match status" value="1"/>
</dbReference>
<keyword evidence="6" id="KW-0732">Signal</keyword>
<dbReference type="Pfam" id="PF02518">
    <property type="entry name" value="HATPase_c"/>
    <property type="match status" value="1"/>
</dbReference>
<gene>
    <name evidence="8" type="ORF">GLV81_17440</name>
</gene>
<reference evidence="8 9" key="1">
    <citation type="submission" date="2019-11" db="EMBL/GenBank/DDBJ databases">
        <authorList>
            <person name="Im W.T."/>
        </authorList>
    </citation>
    <scope>NUCLEOTIDE SEQUENCE [LARGE SCALE GENOMIC DNA]</scope>
    <source>
        <strain evidence="8 9">SB-02</strain>
    </source>
</reference>
<dbReference type="SMART" id="SM00028">
    <property type="entry name" value="TPR"/>
    <property type="match status" value="5"/>
</dbReference>
<evidence type="ECO:0000256" key="4">
    <source>
        <dbReference type="SAM" id="Coils"/>
    </source>
</evidence>
<dbReference type="InterPro" id="IPR011990">
    <property type="entry name" value="TPR-like_helical_dom_sf"/>
</dbReference>
<dbReference type="InterPro" id="IPR036890">
    <property type="entry name" value="HATPase_C_sf"/>
</dbReference>
<dbReference type="Proteomes" id="UP000426027">
    <property type="component" value="Chromosome"/>
</dbReference>
<feature type="chain" id="PRO_5026145575" evidence="6">
    <location>
        <begin position="25"/>
        <end position="648"/>
    </location>
</feature>
<feature type="transmembrane region" description="Helical" evidence="5">
    <location>
        <begin position="397"/>
        <end position="416"/>
    </location>
</feature>
<feature type="signal peptide" evidence="6">
    <location>
        <begin position="1"/>
        <end position="24"/>
    </location>
</feature>
<evidence type="ECO:0000256" key="6">
    <source>
        <dbReference type="SAM" id="SignalP"/>
    </source>
</evidence>
<sequence length="648" mass="72910">MKSKYFFRWMMVGCMSLLVSAVHGQTLMNLDSLLRLLPAAKADSNKVDLYINIGQQYEGTQLETAAHYYRLAGELSKQLGYTRGVIKYINNYTYILNLVSKYDSSLLLNQEAIRLSGIIKDSFMMGKAYFNAGTSARLSDKLRLSVQYYLEGQRIFEKHGDASIEARGHDILQSLYENLDQFEKAKEHGRKAVALSRAQNDSLLLMSALANLGMSYAELNQLDSAEKVYNESLVICRLLKNDYSENILMLNMGDLYFNQQKFQQLKPMYARALAISTAMDNIENTGIALRGMAIAHLYENDYATALRYAQRALQIADSLHVLSEKQKCLNTLANIHFALHNVATAASLTKQASMLADSISNQRLQRDVAELETIYQVQQKEDRLAQQQASLRQKSNLNYALGALAILLLASLLLVWRTWQQKQKLQAQEIDRLQQEKQLAAAEAIMQGEEQERSRLAKDLHDGLGGMLSGIKFSLQHTKGNVLLNDEGQAAFEKSIVMLDQSINEMRRVAHNMMPESLLKFGLSKALTDFCHDMQQSSQLSISCHLLEVDKLPKGEAISVYRIVQELVNNILKHAHATEALIQVTRHDDVLSITVEDNGRGMQQQNEAAAGMGWNNIRSRVHFLKGQIDVQSTPEAGTSVHIEWPVQG</sequence>
<dbReference type="GO" id="GO:0046983">
    <property type="term" value="F:protein dimerization activity"/>
    <property type="evidence" value="ECO:0007669"/>
    <property type="project" value="InterPro"/>
</dbReference>
<keyword evidence="5" id="KW-0812">Transmembrane</keyword>
<dbReference type="Pfam" id="PF13424">
    <property type="entry name" value="TPR_12"/>
    <property type="match status" value="2"/>
</dbReference>
<feature type="coiled-coil region" evidence="4">
    <location>
        <begin position="361"/>
        <end position="397"/>
    </location>
</feature>
<evidence type="ECO:0000313" key="9">
    <source>
        <dbReference type="Proteomes" id="UP000426027"/>
    </source>
</evidence>
<feature type="coiled-coil region" evidence="4">
    <location>
        <begin position="423"/>
        <end position="459"/>
    </location>
</feature>
<evidence type="ECO:0000256" key="5">
    <source>
        <dbReference type="SAM" id="Phobius"/>
    </source>
</evidence>
<proteinExistence type="predicted"/>
<dbReference type="SUPFAM" id="SSF48452">
    <property type="entry name" value="TPR-like"/>
    <property type="match status" value="1"/>
</dbReference>
<feature type="domain" description="Histidine kinase" evidence="7">
    <location>
        <begin position="459"/>
        <end position="648"/>
    </location>
</feature>
<keyword evidence="4" id="KW-0175">Coiled coil</keyword>
<dbReference type="KEGG" id="fls:GLV81_17440"/>
<dbReference type="SMART" id="SM00387">
    <property type="entry name" value="HATPase_c"/>
    <property type="match status" value="1"/>
</dbReference>
<dbReference type="InterPro" id="IPR019734">
    <property type="entry name" value="TPR_rpt"/>
</dbReference>
<dbReference type="GO" id="GO:0016020">
    <property type="term" value="C:membrane"/>
    <property type="evidence" value="ECO:0007669"/>
    <property type="project" value="InterPro"/>
</dbReference>
<keyword evidence="5" id="KW-0472">Membrane</keyword>
<dbReference type="SUPFAM" id="SSF55874">
    <property type="entry name" value="ATPase domain of HSP90 chaperone/DNA topoisomerase II/histidine kinase"/>
    <property type="match status" value="1"/>
</dbReference>
<evidence type="ECO:0000256" key="2">
    <source>
        <dbReference type="ARBA" id="ARBA00022777"/>
    </source>
</evidence>
<dbReference type="PANTHER" id="PTHR24421">
    <property type="entry name" value="NITRATE/NITRITE SENSOR PROTEIN NARX-RELATED"/>
    <property type="match status" value="1"/>
</dbReference>
<keyword evidence="9" id="KW-1185">Reference proteome</keyword>
<dbReference type="InterPro" id="IPR050482">
    <property type="entry name" value="Sensor_HK_TwoCompSys"/>
</dbReference>
<dbReference type="PROSITE" id="PS50109">
    <property type="entry name" value="HIS_KIN"/>
    <property type="match status" value="1"/>
</dbReference>
<dbReference type="InterPro" id="IPR005467">
    <property type="entry name" value="His_kinase_dom"/>
</dbReference>
<keyword evidence="2" id="KW-0418">Kinase</keyword>
<dbReference type="AlphaFoldDB" id="A0A6I6GRS5"/>
<dbReference type="InterPro" id="IPR011712">
    <property type="entry name" value="Sig_transdc_His_kin_sub3_dim/P"/>
</dbReference>
<protein>
    <submittedName>
        <fullName evidence="8">Tetratricopeptide repeat protein</fullName>
    </submittedName>
</protein>
<organism evidence="8 9">
    <name type="scientific">Phnomibacter ginsenosidimutans</name>
    <dbReference type="NCBI Taxonomy" id="2676868"/>
    <lineage>
        <taxon>Bacteria</taxon>
        <taxon>Pseudomonadati</taxon>
        <taxon>Bacteroidota</taxon>
        <taxon>Chitinophagia</taxon>
        <taxon>Chitinophagales</taxon>
        <taxon>Chitinophagaceae</taxon>
        <taxon>Phnomibacter</taxon>
    </lineage>
</organism>
<evidence type="ECO:0000259" key="7">
    <source>
        <dbReference type="PROSITE" id="PS50109"/>
    </source>
</evidence>
<dbReference type="Gene3D" id="1.25.40.10">
    <property type="entry name" value="Tetratricopeptide repeat domain"/>
    <property type="match status" value="1"/>
</dbReference>
<dbReference type="EMBL" id="CP046566">
    <property type="protein sequence ID" value="QGW29662.1"/>
    <property type="molecule type" value="Genomic_DNA"/>
</dbReference>
<keyword evidence="3" id="KW-0902">Two-component regulatory system</keyword>
<evidence type="ECO:0000256" key="3">
    <source>
        <dbReference type="ARBA" id="ARBA00023012"/>
    </source>
</evidence>
<dbReference type="Pfam" id="PF07730">
    <property type="entry name" value="HisKA_3"/>
    <property type="match status" value="1"/>
</dbReference>
<keyword evidence="5" id="KW-1133">Transmembrane helix</keyword>
<accession>A0A6I6GRS5</accession>
<dbReference type="Gene3D" id="3.30.565.10">
    <property type="entry name" value="Histidine kinase-like ATPase, C-terminal domain"/>
    <property type="match status" value="1"/>
</dbReference>
<name>A0A6I6GRS5_9BACT</name>
<evidence type="ECO:0000256" key="1">
    <source>
        <dbReference type="ARBA" id="ARBA00022679"/>
    </source>
</evidence>
<dbReference type="RefSeq" id="WP_157480079.1">
    <property type="nucleotide sequence ID" value="NZ_CP046566.1"/>
</dbReference>
<dbReference type="InterPro" id="IPR003594">
    <property type="entry name" value="HATPase_dom"/>
</dbReference>
<dbReference type="CDD" id="cd16917">
    <property type="entry name" value="HATPase_UhpB-NarQ-NarX-like"/>
    <property type="match status" value="1"/>
</dbReference>